<dbReference type="Proteomes" id="UP000252519">
    <property type="component" value="Unassembled WGS sequence"/>
</dbReference>
<dbReference type="EMBL" id="JOJR01007550">
    <property type="protein sequence ID" value="RCN26386.1"/>
    <property type="molecule type" value="Genomic_DNA"/>
</dbReference>
<dbReference type="OrthoDB" id="10489718at2759"/>
<reference evidence="1 2" key="1">
    <citation type="submission" date="2014-10" db="EMBL/GenBank/DDBJ databases">
        <title>Draft genome of the hookworm Ancylostoma caninum.</title>
        <authorList>
            <person name="Mitreva M."/>
        </authorList>
    </citation>
    <scope>NUCLEOTIDE SEQUENCE [LARGE SCALE GENOMIC DNA]</scope>
    <source>
        <strain evidence="1 2">Baltimore</strain>
    </source>
</reference>
<gene>
    <name evidence="1" type="ORF">ANCCAN_27888</name>
</gene>
<organism evidence="1 2">
    <name type="scientific">Ancylostoma caninum</name>
    <name type="common">Dog hookworm</name>
    <dbReference type="NCBI Taxonomy" id="29170"/>
    <lineage>
        <taxon>Eukaryota</taxon>
        <taxon>Metazoa</taxon>
        <taxon>Ecdysozoa</taxon>
        <taxon>Nematoda</taxon>
        <taxon>Chromadorea</taxon>
        <taxon>Rhabditida</taxon>
        <taxon>Rhabditina</taxon>
        <taxon>Rhabditomorpha</taxon>
        <taxon>Strongyloidea</taxon>
        <taxon>Ancylostomatidae</taxon>
        <taxon>Ancylostomatinae</taxon>
        <taxon>Ancylostoma</taxon>
    </lineage>
</organism>
<sequence length="73" mass="7817">MLSENSLDPVGKQDFDDYLNALGEADDQGDAAQKVAVPAGKLSSLHPKTKKDKVASGFIRNTMENVPTISARN</sequence>
<evidence type="ECO:0000313" key="2">
    <source>
        <dbReference type="Proteomes" id="UP000252519"/>
    </source>
</evidence>
<name>A0A368F2S0_ANCCA</name>
<dbReference type="AlphaFoldDB" id="A0A368F2S0"/>
<comment type="caution">
    <text evidence="1">The sequence shown here is derived from an EMBL/GenBank/DDBJ whole genome shotgun (WGS) entry which is preliminary data.</text>
</comment>
<protein>
    <submittedName>
        <fullName evidence="1">Uncharacterized protein</fullName>
    </submittedName>
</protein>
<evidence type="ECO:0000313" key="1">
    <source>
        <dbReference type="EMBL" id="RCN26386.1"/>
    </source>
</evidence>
<keyword evidence="2" id="KW-1185">Reference proteome</keyword>
<proteinExistence type="predicted"/>
<accession>A0A368F2S0</accession>